<evidence type="ECO:0000313" key="2">
    <source>
        <dbReference type="Proteomes" id="UP000076880"/>
    </source>
</evidence>
<dbReference type="PANTHER" id="PTHR35370:SF4">
    <property type="entry name" value="TYPE VI SECRETION SYSTEM BASEPLATE SUBUNIT TSSF"/>
    <property type="match status" value="1"/>
</dbReference>
<dbReference type="InterPro" id="IPR010272">
    <property type="entry name" value="T6SS_TssF"/>
</dbReference>
<gene>
    <name evidence="1" type="ORF">A3466_04055</name>
</gene>
<dbReference type="PANTHER" id="PTHR35370">
    <property type="entry name" value="CYTOPLASMIC PROTEIN-RELATED-RELATED"/>
    <property type="match status" value="1"/>
</dbReference>
<comment type="caution">
    <text evidence="1">The sequence shown here is derived from an EMBL/GenBank/DDBJ whole genome shotgun (WGS) entry which is preliminary data.</text>
</comment>
<accession>A0ABR5YM46</accession>
<dbReference type="RefSeq" id="WP_063451214.1">
    <property type="nucleotide sequence ID" value="NZ_LVVA01000019.1"/>
</dbReference>
<reference evidence="2" key="1">
    <citation type="submission" date="2016-03" db="EMBL/GenBank/DDBJ databases">
        <title>WGS of SAMN04393274.</title>
        <authorList>
            <person name="Adams M."/>
            <person name="Sutton G."/>
            <person name="Nelson K."/>
            <person name="Thaden J."/>
            <person name="Fowler V."/>
            <person name="Mccorrison J."/>
            <person name="Sanka R."/>
            <person name="Brinkac L."/>
            <person name="Nierman W."/>
        </authorList>
    </citation>
    <scope>NUCLEOTIDE SEQUENCE [LARGE SCALE GENOMIC DNA]</scope>
    <source>
        <strain evidence="2">GN06232</strain>
    </source>
</reference>
<dbReference type="Proteomes" id="UP000076880">
    <property type="component" value="Unassembled WGS sequence"/>
</dbReference>
<dbReference type="EMBL" id="LVVA01000019">
    <property type="protein sequence ID" value="KZR31693.1"/>
    <property type="molecule type" value="Genomic_DNA"/>
</dbReference>
<protein>
    <submittedName>
        <fullName evidence="1">Type VI secretion protein</fullName>
    </submittedName>
</protein>
<dbReference type="Pfam" id="PF05947">
    <property type="entry name" value="T6SS_TssF"/>
    <property type="match status" value="1"/>
</dbReference>
<evidence type="ECO:0000313" key="1">
    <source>
        <dbReference type="EMBL" id="KZR31693.1"/>
    </source>
</evidence>
<dbReference type="PIRSF" id="PIRSF028304">
    <property type="entry name" value="UCP028304"/>
    <property type="match status" value="1"/>
</dbReference>
<organism evidence="1 2">
    <name type="scientific">Enterobacter genomosp. S</name>
    <dbReference type="NCBI Taxonomy" id="2364151"/>
    <lineage>
        <taxon>Bacteria</taxon>
        <taxon>Pseudomonadati</taxon>
        <taxon>Pseudomonadota</taxon>
        <taxon>Gammaproteobacteria</taxon>
        <taxon>Enterobacterales</taxon>
        <taxon>Enterobacteriaceae</taxon>
        <taxon>Enterobacter</taxon>
        <taxon>Enterobacter cloacae complex</taxon>
        <taxon>Enterobacter cloacae complex clade S</taxon>
    </lineage>
</organism>
<keyword evidence="2" id="KW-1185">Reference proteome</keyword>
<name>A0ABR5YM46_9ENTR</name>
<dbReference type="NCBIfam" id="TIGR03359">
    <property type="entry name" value="VI_chp_6"/>
    <property type="match status" value="1"/>
</dbReference>
<sequence>MAFDESYFRQELDYLRQLGKMLAKEKPQLASFLAEKEADPDIERLLEGFSLLSGKLRQKIEDEFPEFTYSLINLLLPNYLRPVPSMTVIEYTPDVHNLTTEILIPRNETVMSAPDKDHSFNNVFTHGNEEQDLSLSCTFTLCRDVWLLPVSISNVENHSSHKYGVIDITFAVNPNADLSKIDLNKLRFWLGNDDNYTRYQLYLWLNEYLLDAEILVNEQHIALPDFMPVPVGFEKQDTLLPWPKNTYSGYRILLEYFCFPEGFFFFDIKGLRPLPANLSASAFTLRLRFSRPLPLDIKLRNDSLRLFCTPAVNLFSHQAEPISLDETNREYPLRASRRFPDAYDIFSVCDVYSQSKESRRGSHKTKGDFSVSTRPELAQGIYHWPNFESYNHQAEYGQHNEVVYYHHRTKSSLFRKGMDHSLSFVHADGSQPESTLLKNETVSVSLLCTNRELPTHLRVGDINTATGKNAAVASLRNVTHPTQPLPPVENGKLHWALISSVSLNYFSLLDKNALVQVLRTYDRHGAGSPQKARLSQLKLDAIQRLETHPADSLFNGVPVRGLTSTLWIDPRPFTCAGEVYLLGSVLSHFFSLYASVNSFHELTVVNTENQETWEWQEKMGQHPLI</sequence>
<proteinExistence type="predicted"/>